<dbReference type="PROSITE" id="PS00687">
    <property type="entry name" value="ALDEHYDE_DEHYDR_GLU"/>
    <property type="match status" value="1"/>
</dbReference>
<feature type="chain" id="PRO_5005538699" description="Aldehyde dehydrogenase domain-containing protein" evidence="4">
    <location>
        <begin position="25"/>
        <end position="604"/>
    </location>
</feature>
<dbReference type="Proteomes" id="UP000054560">
    <property type="component" value="Unassembled WGS sequence"/>
</dbReference>
<dbReference type="Gene3D" id="3.40.309.10">
    <property type="entry name" value="Aldehyde Dehydrogenase, Chain A, domain 2"/>
    <property type="match status" value="1"/>
</dbReference>
<dbReference type="RefSeq" id="XP_014150494.1">
    <property type="nucleotide sequence ID" value="XM_014295019.1"/>
</dbReference>
<feature type="active site" evidence="2">
    <location>
        <position position="295"/>
    </location>
</feature>
<dbReference type="PROSITE" id="PS00070">
    <property type="entry name" value="ALDEHYDE_DEHYDR_CYS"/>
    <property type="match status" value="1"/>
</dbReference>
<dbReference type="InterPro" id="IPR016160">
    <property type="entry name" value="Ald_DH_CS_CYS"/>
</dbReference>
<keyword evidence="1 3" id="KW-0560">Oxidoreductase</keyword>
<dbReference type="EMBL" id="KQ243036">
    <property type="protein sequence ID" value="KNC76592.1"/>
    <property type="molecule type" value="Genomic_DNA"/>
</dbReference>
<name>A0A0L0FIJ3_9EUKA</name>
<evidence type="ECO:0000256" key="1">
    <source>
        <dbReference type="ARBA" id="ARBA00023002"/>
    </source>
</evidence>
<evidence type="ECO:0000313" key="6">
    <source>
        <dbReference type="EMBL" id="KNC76592.1"/>
    </source>
</evidence>
<dbReference type="AlphaFoldDB" id="A0A0L0FIJ3"/>
<dbReference type="InterPro" id="IPR029510">
    <property type="entry name" value="Ald_DH_CS_GLU"/>
</dbReference>
<dbReference type="SUPFAM" id="SSF53720">
    <property type="entry name" value="ALDH-like"/>
    <property type="match status" value="1"/>
</dbReference>
<feature type="domain" description="Aldehyde dehydrogenase" evidence="5">
    <location>
        <begin position="62"/>
        <end position="516"/>
    </location>
</feature>
<dbReference type="FunFam" id="3.40.309.10:FF:000024">
    <property type="entry name" value="Betaine aldehyde dehydrogenase"/>
    <property type="match status" value="1"/>
</dbReference>
<dbReference type="PANTHER" id="PTHR11699">
    <property type="entry name" value="ALDEHYDE DEHYDROGENASE-RELATED"/>
    <property type="match status" value="1"/>
</dbReference>
<evidence type="ECO:0000256" key="2">
    <source>
        <dbReference type="PROSITE-ProRule" id="PRU10007"/>
    </source>
</evidence>
<dbReference type="Pfam" id="PF00171">
    <property type="entry name" value="Aldedh"/>
    <property type="match status" value="1"/>
</dbReference>
<comment type="similarity">
    <text evidence="3">Belongs to the aldehyde dehydrogenase family.</text>
</comment>
<dbReference type="InterPro" id="IPR016161">
    <property type="entry name" value="Ald_DH/histidinol_DH"/>
</dbReference>
<dbReference type="InterPro" id="IPR016162">
    <property type="entry name" value="Ald_DH_N"/>
</dbReference>
<feature type="signal peptide" evidence="4">
    <location>
        <begin position="1"/>
        <end position="24"/>
    </location>
</feature>
<protein>
    <recommendedName>
        <fullName evidence="5">Aldehyde dehydrogenase domain-containing protein</fullName>
    </recommendedName>
</protein>
<keyword evidence="7" id="KW-1185">Reference proteome</keyword>
<dbReference type="Gene3D" id="3.40.605.10">
    <property type="entry name" value="Aldehyde Dehydrogenase, Chain A, domain 1"/>
    <property type="match status" value="1"/>
</dbReference>
<accession>A0A0L0FIJ3</accession>
<evidence type="ECO:0000259" key="5">
    <source>
        <dbReference type="Pfam" id="PF00171"/>
    </source>
</evidence>
<dbReference type="GeneID" id="25911421"/>
<evidence type="ECO:0000256" key="4">
    <source>
        <dbReference type="SAM" id="SignalP"/>
    </source>
</evidence>
<dbReference type="STRING" id="667725.A0A0L0FIJ3"/>
<evidence type="ECO:0000313" key="7">
    <source>
        <dbReference type="Proteomes" id="UP000054560"/>
    </source>
</evidence>
<reference evidence="6 7" key="1">
    <citation type="submission" date="2011-02" db="EMBL/GenBank/DDBJ databases">
        <title>The Genome Sequence of Sphaeroforma arctica JP610.</title>
        <authorList>
            <consortium name="The Broad Institute Genome Sequencing Platform"/>
            <person name="Russ C."/>
            <person name="Cuomo C."/>
            <person name="Young S.K."/>
            <person name="Zeng Q."/>
            <person name="Gargeya S."/>
            <person name="Alvarado L."/>
            <person name="Berlin A."/>
            <person name="Chapman S.B."/>
            <person name="Chen Z."/>
            <person name="Freedman E."/>
            <person name="Gellesch M."/>
            <person name="Goldberg J."/>
            <person name="Griggs A."/>
            <person name="Gujja S."/>
            <person name="Heilman E."/>
            <person name="Heiman D."/>
            <person name="Howarth C."/>
            <person name="Mehta T."/>
            <person name="Neiman D."/>
            <person name="Pearson M."/>
            <person name="Roberts A."/>
            <person name="Saif S."/>
            <person name="Shea T."/>
            <person name="Shenoy N."/>
            <person name="Sisk P."/>
            <person name="Stolte C."/>
            <person name="Sykes S."/>
            <person name="White J."/>
            <person name="Yandava C."/>
            <person name="Burger G."/>
            <person name="Gray M.W."/>
            <person name="Holland P.W.H."/>
            <person name="King N."/>
            <person name="Lang F.B.F."/>
            <person name="Roger A.J."/>
            <person name="Ruiz-Trillo I."/>
            <person name="Haas B."/>
            <person name="Nusbaum C."/>
            <person name="Birren B."/>
        </authorList>
    </citation>
    <scope>NUCLEOTIDE SEQUENCE [LARGE SCALE GENOMIC DNA]</scope>
    <source>
        <strain evidence="6 7">JP610</strain>
    </source>
</reference>
<evidence type="ECO:0000256" key="3">
    <source>
        <dbReference type="RuleBase" id="RU003345"/>
    </source>
</evidence>
<gene>
    <name evidence="6" type="ORF">SARC_10917</name>
</gene>
<proteinExistence type="inferred from homology"/>
<dbReference type="CDD" id="cd07098">
    <property type="entry name" value="ALDH_F15-22"/>
    <property type="match status" value="1"/>
</dbReference>
<dbReference type="GO" id="GO:0016620">
    <property type="term" value="F:oxidoreductase activity, acting on the aldehyde or oxo group of donors, NAD or NADP as acceptor"/>
    <property type="evidence" value="ECO:0007669"/>
    <property type="project" value="InterPro"/>
</dbReference>
<dbReference type="eggNOG" id="KOG2454">
    <property type="taxonomic scope" value="Eukaryota"/>
</dbReference>
<dbReference type="OrthoDB" id="310895at2759"/>
<dbReference type="InterPro" id="IPR015590">
    <property type="entry name" value="Aldehyde_DH_dom"/>
</dbReference>
<organism evidence="6 7">
    <name type="scientific">Sphaeroforma arctica JP610</name>
    <dbReference type="NCBI Taxonomy" id="667725"/>
    <lineage>
        <taxon>Eukaryota</taxon>
        <taxon>Ichthyosporea</taxon>
        <taxon>Ichthyophonida</taxon>
        <taxon>Sphaeroforma</taxon>
    </lineage>
</organism>
<sequence length="604" mass="65171">MISAEMTLAVVVVALALYLLKLQSDKPSFPTITVAAPPKLVPDEKTEKVDQYDITAAGPGNILAFDPATGDKLGVYTAMTPADVRDAVAKARKAQVAWAKTSFTERKRVLLALNEFVVREQETICKVAARDSGKTMVDGVFGEILTTCEKIRWTVAEGEKALKTEYRGVGWIMAHKTARVEYSPLGVVAAIVSWNYPFHNTYGPIISALFAGNAIVLKVSEHVAWSTREYFQHVIKNALRECGHSEDLVQFIVGYADAGEEVIRNVSKVTFIGSPGVGKLVMKTASETLTPVLLELGGKDAAVICDDCDYDQVLNICMRGVFQNCGQNCIGLERLVVQGGVYDKLVSDMEKNVKELTQGGVATGNFDTGAMTMQASLDKIQSYVDDAVSHGARCLVGGKPRQTEHGLFFEPTLLVDVTVDMRIAKEEVFGPIMTMMKFKDDAEAVSIVNSTGYGLGSSVFSLDYNRAEAIGAQLVTGMCNINDFGVNYLCQSLPFGGINTSGFDRFAGPEGLRGNCALRSITSDLVSGVRTSIPPPLKYPMNAGSFVFAKSLVELMYAPAWMDTLNSIKGLIAPNRYVAAVAGEVVCEGDVCERKETVSSGGNK</sequence>
<keyword evidence="4" id="KW-0732">Signal</keyword>
<dbReference type="InterPro" id="IPR016163">
    <property type="entry name" value="Ald_DH_C"/>
</dbReference>